<dbReference type="Proteomes" id="UP000694941">
    <property type="component" value="Unplaced"/>
</dbReference>
<protein>
    <submittedName>
        <fullName evidence="3">Uncharacterized protein LOC106473467</fullName>
    </submittedName>
</protein>
<reference evidence="3" key="1">
    <citation type="submission" date="2025-08" db="UniProtKB">
        <authorList>
            <consortium name="RefSeq"/>
        </authorList>
    </citation>
    <scope>IDENTIFICATION</scope>
    <source>
        <tissue evidence="3">Muscle</tissue>
    </source>
</reference>
<feature type="transmembrane region" description="Helical" evidence="1">
    <location>
        <begin position="24"/>
        <end position="47"/>
    </location>
</feature>
<keyword evidence="2" id="KW-1185">Reference proteome</keyword>
<dbReference type="SUPFAM" id="SSF103473">
    <property type="entry name" value="MFS general substrate transporter"/>
    <property type="match status" value="1"/>
</dbReference>
<dbReference type="InterPro" id="IPR036259">
    <property type="entry name" value="MFS_trans_sf"/>
</dbReference>
<sequence length="118" mass="12803">MAWVTASTTALMLTFTITSYSGKILYIAWVMSTYFAITGLFVLIPAVCDHILGDKNAGILAGLVFILPSISGIFAALGVQFVYKCFGWFGSFCFIAFLSFIALITTLLYSETAMLPPC</sequence>
<keyword evidence="1" id="KW-0812">Transmembrane</keyword>
<dbReference type="RefSeq" id="XP_022257604.1">
    <property type="nucleotide sequence ID" value="XM_022401896.1"/>
</dbReference>
<feature type="transmembrane region" description="Helical" evidence="1">
    <location>
        <begin position="59"/>
        <end position="83"/>
    </location>
</feature>
<keyword evidence="1" id="KW-1133">Transmembrane helix</keyword>
<evidence type="ECO:0000313" key="3">
    <source>
        <dbReference type="RefSeq" id="XP_022257604.1"/>
    </source>
</evidence>
<name>A0ABM1TNZ8_LIMPO</name>
<gene>
    <name evidence="3" type="primary">LOC106473467</name>
</gene>
<keyword evidence="1" id="KW-0472">Membrane</keyword>
<evidence type="ECO:0000256" key="1">
    <source>
        <dbReference type="SAM" id="Phobius"/>
    </source>
</evidence>
<dbReference type="GeneID" id="106473467"/>
<proteinExistence type="predicted"/>
<organism evidence="2 3">
    <name type="scientific">Limulus polyphemus</name>
    <name type="common">Atlantic horseshoe crab</name>
    <dbReference type="NCBI Taxonomy" id="6850"/>
    <lineage>
        <taxon>Eukaryota</taxon>
        <taxon>Metazoa</taxon>
        <taxon>Ecdysozoa</taxon>
        <taxon>Arthropoda</taxon>
        <taxon>Chelicerata</taxon>
        <taxon>Merostomata</taxon>
        <taxon>Xiphosura</taxon>
        <taxon>Limulidae</taxon>
        <taxon>Limulus</taxon>
    </lineage>
</organism>
<accession>A0ABM1TNZ8</accession>
<feature type="transmembrane region" description="Helical" evidence="1">
    <location>
        <begin position="89"/>
        <end position="109"/>
    </location>
</feature>
<evidence type="ECO:0000313" key="2">
    <source>
        <dbReference type="Proteomes" id="UP000694941"/>
    </source>
</evidence>